<dbReference type="InterPro" id="IPR011021">
    <property type="entry name" value="Arrestin-like_N"/>
</dbReference>
<dbReference type="OrthoDB" id="2283785at2759"/>
<name>A0A420YI22_9PEZI</name>
<feature type="domain" description="Arrestin-like N-terminal" evidence="2">
    <location>
        <begin position="53"/>
        <end position="205"/>
    </location>
</feature>
<organism evidence="3 4">
    <name type="scientific">Coniochaeta pulveracea</name>
    <dbReference type="NCBI Taxonomy" id="177199"/>
    <lineage>
        <taxon>Eukaryota</taxon>
        <taxon>Fungi</taxon>
        <taxon>Dikarya</taxon>
        <taxon>Ascomycota</taxon>
        <taxon>Pezizomycotina</taxon>
        <taxon>Sordariomycetes</taxon>
        <taxon>Sordariomycetidae</taxon>
        <taxon>Coniochaetales</taxon>
        <taxon>Coniochaetaceae</taxon>
        <taxon>Coniochaeta</taxon>
    </lineage>
</organism>
<evidence type="ECO:0000256" key="1">
    <source>
        <dbReference type="SAM" id="MobiDB-lite"/>
    </source>
</evidence>
<proteinExistence type="predicted"/>
<dbReference type="InterPro" id="IPR014752">
    <property type="entry name" value="Arrestin-like_C"/>
</dbReference>
<dbReference type="Gene3D" id="2.60.40.640">
    <property type="match status" value="1"/>
</dbReference>
<dbReference type="PANTHER" id="PTHR31904:SF1">
    <property type="entry name" value="BYPASS OF STOP CODON PROTEIN 5-RELATED"/>
    <property type="match status" value="1"/>
</dbReference>
<keyword evidence="4" id="KW-1185">Reference proteome</keyword>
<gene>
    <name evidence="3" type="ORF">DL546_005218</name>
</gene>
<dbReference type="AlphaFoldDB" id="A0A420YI22"/>
<evidence type="ECO:0000259" key="2">
    <source>
        <dbReference type="Pfam" id="PF00339"/>
    </source>
</evidence>
<sequence length="509" mass="55852">MAYDYAMLHRGRLAGAFPSSASASTSDGSGATSINKQPAIQRSNIEVKFHNHYRQKVYTSGSSVTGEVTITTKREVPFDSVQIVLVGNTKTRVDGINSPREVTHTFLKMTMPIPRSAYPVPRTLESGRTYTFPFHFVIPTYLTIGSCNHHIVDDQLPDHHVCLPPTMGKWEKDDMAPKMAQIEYSVKARIYRQPDLSQHKIKVMEASESFLVLPASAEHPPLNITKKDKLYKMRHSKTLRKGLLLGKLGRITAEAAQPQAAVLLPDGTSISKTETTIDLMFEPVALDVLPPKITAVSAKLIARTFYAGGSIAQLPNLGDWANQVGAEKRGDYQTSVTLPSLVAKKDTGRLARWSQHLSSAVRRDSGYSSGAEEEGRRGSNGSEQPSSPIYHTATLDVPIDMAPLLAKRTPIPTFHSCIASRVYTLQLTVSLNSGATTHAIHFSLPLQIVVAQDPSLALSDDGLPSFETAIQEAETEVDQFFRPRLMQVPEQSYIGNSSLPGYGDLVEMR</sequence>
<feature type="compositionally biased region" description="Low complexity" evidence="1">
    <location>
        <begin position="17"/>
        <end position="33"/>
    </location>
</feature>
<evidence type="ECO:0000313" key="4">
    <source>
        <dbReference type="Proteomes" id="UP000275385"/>
    </source>
</evidence>
<accession>A0A420YI22</accession>
<protein>
    <recommendedName>
        <fullName evidence="2">Arrestin-like N-terminal domain-containing protein</fullName>
    </recommendedName>
</protein>
<comment type="caution">
    <text evidence="3">The sequence shown here is derived from an EMBL/GenBank/DDBJ whole genome shotgun (WGS) entry which is preliminary data.</text>
</comment>
<reference evidence="3 4" key="1">
    <citation type="submission" date="2018-08" db="EMBL/GenBank/DDBJ databases">
        <title>Draft genome of the lignicolous fungus Coniochaeta pulveracea.</title>
        <authorList>
            <person name="Borstlap C.J."/>
            <person name="De Witt R.N."/>
            <person name="Botha A."/>
            <person name="Volschenk H."/>
        </authorList>
    </citation>
    <scope>NUCLEOTIDE SEQUENCE [LARGE SCALE GENOMIC DNA]</scope>
    <source>
        <strain evidence="3 4">CAB683</strain>
    </source>
</reference>
<dbReference type="PANTHER" id="PTHR31904">
    <property type="entry name" value="BYPASS OF STOP CODON PROTEIN 5-RELATED"/>
    <property type="match status" value="1"/>
</dbReference>
<dbReference type="Pfam" id="PF00339">
    <property type="entry name" value="Arrestin_N"/>
    <property type="match status" value="1"/>
</dbReference>
<feature type="region of interest" description="Disordered" evidence="1">
    <location>
        <begin position="363"/>
        <end position="390"/>
    </location>
</feature>
<evidence type="ECO:0000313" key="3">
    <source>
        <dbReference type="EMBL" id="RKU47527.1"/>
    </source>
</evidence>
<dbReference type="InterPro" id="IPR039634">
    <property type="entry name" value="Bul1-like"/>
</dbReference>
<dbReference type="EMBL" id="QVQW01000008">
    <property type="protein sequence ID" value="RKU47527.1"/>
    <property type="molecule type" value="Genomic_DNA"/>
</dbReference>
<dbReference type="Proteomes" id="UP000275385">
    <property type="component" value="Unassembled WGS sequence"/>
</dbReference>
<feature type="region of interest" description="Disordered" evidence="1">
    <location>
        <begin position="17"/>
        <end position="37"/>
    </location>
</feature>
<dbReference type="STRING" id="177199.A0A420YI22"/>